<dbReference type="SUPFAM" id="SSF161098">
    <property type="entry name" value="MetI-like"/>
    <property type="match status" value="1"/>
</dbReference>
<proteinExistence type="inferred from homology"/>
<keyword evidence="4" id="KW-1003">Cell membrane</keyword>
<dbReference type="InterPro" id="IPR035906">
    <property type="entry name" value="MetI-like_sf"/>
</dbReference>
<evidence type="ECO:0000256" key="7">
    <source>
        <dbReference type="ARBA" id="ARBA00022989"/>
    </source>
</evidence>
<gene>
    <name evidence="11" type="ORF">JOC47_002080</name>
</gene>
<dbReference type="InterPro" id="IPR000515">
    <property type="entry name" value="MetI-like"/>
</dbReference>
<keyword evidence="12" id="KW-1185">Reference proteome</keyword>
<feature type="transmembrane region" description="Helical" evidence="9">
    <location>
        <begin position="12"/>
        <end position="30"/>
    </location>
</feature>
<dbReference type="GO" id="GO:0015423">
    <property type="term" value="F:ABC-type maltose transporter activity"/>
    <property type="evidence" value="ECO:0007669"/>
    <property type="project" value="TreeGrafter"/>
</dbReference>
<keyword evidence="6 9" id="KW-0812">Transmembrane</keyword>
<evidence type="ECO:0000313" key="12">
    <source>
        <dbReference type="Proteomes" id="UP000774000"/>
    </source>
</evidence>
<dbReference type="PROSITE" id="PS50928">
    <property type="entry name" value="ABC_TM1"/>
    <property type="match status" value="1"/>
</dbReference>
<evidence type="ECO:0000313" key="11">
    <source>
        <dbReference type="EMBL" id="MBM7557225.1"/>
    </source>
</evidence>
<comment type="caution">
    <text evidence="11">The sequence shown here is derived from an EMBL/GenBank/DDBJ whole genome shotgun (WGS) entry which is preliminary data.</text>
</comment>
<keyword evidence="8 9" id="KW-0472">Membrane</keyword>
<evidence type="ECO:0000259" key="10">
    <source>
        <dbReference type="PROSITE" id="PS50928"/>
    </source>
</evidence>
<protein>
    <submittedName>
        <fullName evidence="11">Arabinogalactan oligomer/maltooligosaccharide transport system permease protein</fullName>
    </submittedName>
</protein>
<comment type="similarity">
    <text evidence="2">Belongs to the binding-protein-dependent transport system permease family. MalFG subfamily.</text>
</comment>
<dbReference type="PANTHER" id="PTHR32243:SF50">
    <property type="entry name" value="MALTOSE_MALTODEXTRIN TRANSPORT SYSTEM PERMEASE PROTEIN MALG"/>
    <property type="match status" value="1"/>
</dbReference>
<evidence type="ECO:0000256" key="1">
    <source>
        <dbReference type="ARBA" id="ARBA00004651"/>
    </source>
</evidence>
<keyword evidence="7 9" id="KW-1133">Transmembrane helix</keyword>
<name>A0A939BMR7_9FIRM</name>
<evidence type="ECO:0000256" key="9">
    <source>
        <dbReference type="RuleBase" id="RU363032"/>
    </source>
</evidence>
<feature type="transmembrane region" description="Helical" evidence="9">
    <location>
        <begin position="246"/>
        <end position="269"/>
    </location>
</feature>
<dbReference type="GO" id="GO:0005886">
    <property type="term" value="C:plasma membrane"/>
    <property type="evidence" value="ECO:0007669"/>
    <property type="project" value="UniProtKB-SubCell"/>
</dbReference>
<evidence type="ECO:0000256" key="4">
    <source>
        <dbReference type="ARBA" id="ARBA00022475"/>
    </source>
</evidence>
<feature type="transmembrane region" description="Helical" evidence="9">
    <location>
        <begin position="77"/>
        <end position="98"/>
    </location>
</feature>
<evidence type="ECO:0000256" key="3">
    <source>
        <dbReference type="ARBA" id="ARBA00022448"/>
    </source>
</evidence>
<dbReference type="CDD" id="cd06261">
    <property type="entry name" value="TM_PBP2"/>
    <property type="match status" value="1"/>
</dbReference>
<dbReference type="AlphaFoldDB" id="A0A939BMR7"/>
<dbReference type="Proteomes" id="UP000774000">
    <property type="component" value="Unassembled WGS sequence"/>
</dbReference>
<feature type="transmembrane region" description="Helical" evidence="9">
    <location>
        <begin position="110"/>
        <end position="132"/>
    </location>
</feature>
<reference evidence="11" key="1">
    <citation type="submission" date="2021-01" db="EMBL/GenBank/DDBJ databases">
        <title>Genomic Encyclopedia of Type Strains, Phase IV (KMG-IV): sequencing the most valuable type-strain genomes for metagenomic binning, comparative biology and taxonomic classification.</title>
        <authorList>
            <person name="Goeker M."/>
        </authorList>
    </citation>
    <scope>NUCLEOTIDE SEQUENCE</scope>
    <source>
        <strain evidence="11">DSM 23230</strain>
    </source>
</reference>
<feature type="domain" description="ABC transmembrane type-1" evidence="10">
    <location>
        <begin position="73"/>
        <end position="264"/>
    </location>
</feature>
<dbReference type="GO" id="GO:0042956">
    <property type="term" value="P:maltodextrin transmembrane transport"/>
    <property type="evidence" value="ECO:0007669"/>
    <property type="project" value="TreeGrafter"/>
</dbReference>
<dbReference type="RefSeq" id="WP_204701979.1">
    <property type="nucleotide sequence ID" value="NZ_JAFBDQ010000010.1"/>
</dbReference>
<keyword evidence="5" id="KW-0762">Sugar transport</keyword>
<keyword evidence="3 9" id="KW-0813">Transport</keyword>
<feature type="transmembrane region" description="Helical" evidence="9">
    <location>
        <begin position="144"/>
        <end position="164"/>
    </location>
</feature>
<comment type="subcellular location">
    <subcellularLocation>
        <location evidence="1 9">Cell membrane</location>
        <topology evidence="1 9">Multi-pass membrane protein</topology>
    </subcellularLocation>
</comment>
<dbReference type="EMBL" id="JAFBDQ010000010">
    <property type="protein sequence ID" value="MBM7557225.1"/>
    <property type="molecule type" value="Genomic_DNA"/>
</dbReference>
<accession>A0A939BMR7</accession>
<dbReference type="PANTHER" id="PTHR32243">
    <property type="entry name" value="MALTOSE TRANSPORT SYSTEM PERMEASE-RELATED"/>
    <property type="match status" value="1"/>
</dbReference>
<evidence type="ECO:0000256" key="2">
    <source>
        <dbReference type="ARBA" id="ARBA00009047"/>
    </source>
</evidence>
<evidence type="ECO:0000256" key="5">
    <source>
        <dbReference type="ARBA" id="ARBA00022597"/>
    </source>
</evidence>
<feature type="transmembrane region" description="Helical" evidence="9">
    <location>
        <begin position="184"/>
        <end position="207"/>
    </location>
</feature>
<organism evidence="11 12">
    <name type="scientific">Halanaerobacter jeridensis</name>
    <dbReference type="NCBI Taxonomy" id="706427"/>
    <lineage>
        <taxon>Bacteria</taxon>
        <taxon>Bacillati</taxon>
        <taxon>Bacillota</taxon>
        <taxon>Clostridia</taxon>
        <taxon>Halanaerobiales</taxon>
        <taxon>Halobacteroidaceae</taxon>
        <taxon>Halanaerobacter</taxon>
    </lineage>
</organism>
<sequence length="279" mass="31141">MSVRRDGIIKRTLIHLILIVSAIIAVYPALRVFGISIRPDDILYSTSLEIIPDGATFSAYMQLIFEEPFLIWLKNSLIVSFFTVVLGVTLAATAGYAFAKKRFPGRKPGLIFFLIVQMFPSTMLLLPMFLLLRKINLTNSHLGLIIAYTTFVLPLCVWQMRGYYETIPDTLEEAALVDGLNQFQAFYKVILPLASPGLVITALFSFMSSWNEIMIAKALMQDPDMYTLPRGILNLSSRFNTEWSTFAAGSIMIMIPVVIMFLILSSYLVGGLTLGSVKG</sequence>
<evidence type="ECO:0000256" key="8">
    <source>
        <dbReference type="ARBA" id="ARBA00023136"/>
    </source>
</evidence>
<dbReference type="InterPro" id="IPR050901">
    <property type="entry name" value="BP-dep_ABC_trans_perm"/>
</dbReference>
<dbReference type="Gene3D" id="1.10.3720.10">
    <property type="entry name" value="MetI-like"/>
    <property type="match status" value="1"/>
</dbReference>
<evidence type="ECO:0000256" key="6">
    <source>
        <dbReference type="ARBA" id="ARBA00022692"/>
    </source>
</evidence>
<dbReference type="Pfam" id="PF00528">
    <property type="entry name" value="BPD_transp_1"/>
    <property type="match status" value="1"/>
</dbReference>